<comment type="cofactor">
    <cofactor evidence="1 7">
        <name>heme</name>
        <dbReference type="ChEBI" id="CHEBI:30413"/>
    </cofactor>
</comment>
<dbReference type="GO" id="GO:0016705">
    <property type="term" value="F:oxidoreductase activity, acting on paired donors, with incorporation or reduction of molecular oxygen"/>
    <property type="evidence" value="ECO:0007669"/>
    <property type="project" value="InterPro"/>
</dbReference>
<keyword evidence="6" id="KW-0560">Oxidoreductase</keyword>
<evidence type="ECO:0000256" key="5">
    <source>
        <dbReference type="ARBA" id="ARBA00023004"/>
    </source>
</evidence>
<evidence type="ECO:0000256" key="1">
    <source>
        <dbReference type="ARBA" id="ARBA00001971"/>
    </source>
</evidence>
<evidence type="ECO:0000256" key="3">
    <source>
        <dbReference type="ARBA" id="ARBA00022617"/>
    </source>
</evidence>
<dbReference type="Pfam" id="PF00067">
    <property type="entry name" value="p450"/>
    <property type="match status" value="2"/>
</dbReference>
<dbReference type="EMBL" id="KQ030553">
    <property type="protein sequence ID" value="KJZ72064.1"/>
    <property type="molecule type" value="Genomic_DNA"/>
</dbReference>
<evidence type="ECO:0000256" key="4">
    <source>
        <dbReference type="ARBA" id="ARBA00022723"/>
    </source>
</evidence>
<comment type="similarity">
    <text evidence="2">Belongs to the cytochrome P450 family.</text>
</comment>
<dbReference type="InterPro" id="IPR001128">
    <property type="entry name" value="Cyt_P450"/>
</dbReference>
<dbReference type="GO" id="GO:0020037">
    <property type="term" value="F:heme binding"/>
    <property type="evidence" value="ECO:0007669"/>
    <property type="project" value="InterPro"/>
</dbReference>
<evidence type="ECO:0000256" key="8">
    <source>
        <dbReference type="SAM" id="MobiDB-lite"/>
    </source>
</evidence>
<dbReference type="Gene3D" id="1.10.630.10">
    <property type="entry name" value="Cytochrome P450"/>
    <property type="match status" value="2"/>
</dbReference>
<proteinExistence type="inferred from homology"/>
<keyword evidence="4 7" id="KW-0479">Metal-binding</keyword>
<keyword evidence="6" id="KW-0503">Monooxygenase</keyword>
<evidence type="ECO:0008006" key="12">
    <source>
        <dbReference type="Google" id="ProtNLM"/>
    </source>
</evidence>
<dbReference type="PRINTS" id="PR00465">
    <property type="entry name" value="EP450IV"/>
</dbReference>
<evidence type="ECO:0000313" key="10">
    <source>
        <dbReference type="EMBL" id="KJZ72064.1"/>
    </source>
</evidence>
<keyword evidence="3 7" id="KW-0349">Heme</keyword>
<dbReference type="GO" id="GO:0004497">
    <property type="term" value="F:monooxygenase activity"/>
    <property type="evidence" value="ECO:0007669"/>
    <property type="project" value="UniProtKB-KW"/>
</dbReference>
<dbReference type="AlphaFoldDB" id="A0A0F8A3M0"/>
<dbReference type="PANTHER" id="PTHR24305">
    <property type="entry name" value="CYTOCHROME P450"/>
    <property type="match status" value="1"/>
</dbReference>
<feature type="region of interest" description="Disordered" evidence="8">
    <location>
        <begin position="118"/>
        <end position="139"/>
    </location>
</feature>
<dbReference type="InterPro" id="IPR036396">
    <property type="entry name" value="Cyt_P450_sf"/>
</dbReference>
<dbReference type="Proteomes" id="UP000054481">
    <property type="component" value="Unassembled WGS sequence"/>
</dbReference>
<keyword evidence="9" id="KW-0812">Transmembrane</keyword>
<protein>
    <recommendedName>
        <fullName evidence="12">Pisatin demethylase</fullName>
    </recommendedName>
</protein>
<dbReference type="GO" id="GO:0005506">
    <property type="term" value="F:iron ion binding"/>
    <property type="evidence" value="ECO:0007669"/>
    <property type="project" value="InterPro"/>
</dbReference>
<sequence length="420" mass="46381">MKLAALVSDNAVLLGGGLVLLFVVNRVVWYFRLRRFGGPFWAGLSDWPHSLAMLQGRCHEWYADVSEKHGPIARVAPTVLITSSPDVWAHVNSRPGYKRSDWYYNACRLEHRRDNVFSQTDNREHDRRRKQMAPGYSGRENLDLERTVDERIADLIALIRTRYGPTAESPTSPPLLDLAQKLQFLTLDVISSVGLGRSFGTLRADADTQGFAAIAEGALGTANTALALGLREVDEAVAESEVRAEPGAGAGAGLGPTIISAARAQQLPYLQAVVRESLRVFPPVANIFSRDVPAGGDTVLVDGQPVFLPGGASIGYSAFAMHRSRALYGPDAALFRPERWFDKDPARLAAMVRTNELIFGHGRFHCLGRPVAMLEISKTIFELMRHFEMAIVNPTRPWNARNSVGLFMISDMWVQVTMRS</sequence>
<dbReference type="InterPro" id="IPR002403">
    <property type="entry name" value="Cyt_P450_E_grp-IV"/>
</dbReference>
<keyword evidence="9" id="KW-1133">Transmembrane helix</keyword>
<accession>A0A0F8A3M0</accession>
<dbReference type="OrthoDB" id="3934656at2759"/>
<dbReference type="PANTHER" id="PTHR24305:SF168">
    <property type="entry name" value="P450, PUTATIVE (EUROFUNG)-RELATED"/>
    <property type="match status" value="1"/>
</dbReference>
<keyword evidence="5 7" id="KW-0408">Iron</keyword>
<keyword evidence="9" id="KW-0472">Membrane</keyword>
<evidence type="ECO:0000256" key="9">
    <source>
        <dbReference type="SAM" id="Phobius"/>
    </source>
</evidence>
<evidence type="ECO:0000256" key="2">
    <source>
        <dbReference type="ARBA" id="ARBA00010617"/>
    </source>
</evidence>
<feature type="binding site" description="axial binding residue" evidence="7">
    <location>
        <position position="366"/>
    </location>
    <ligand>
        <name>heme</name>
        <dbReference type="ChEBI" id="CHEBI:30413"/>
    </ligand>
    <ligandPart>
        <name>Fe</name>
        <dbReference type="ChEBI" id="CHEBI:18248"/>
    </ligandPart>
</feature>
<evidence type="ECO:0000256" key="6">
    <source>
        <dbReference type="ARBA" id="ARBA00023033"/>
    </source>
</evidence>
<dbReference type="InterPro" id="IPR050121">
    <property type="entry name" value="Cytochrome_P450_monoxygenase"/>
</dbReference>
<keyword evidence="11" id="KW-1185">Reference proteome</keyword>
<organism evidence="10 11">
    <name type="scientific">Hirsutella minnesotensis 3608</name>
    <dbReference type="NCBI Taxonomy" id="1043627"/>
    <lineage>
        <taxon>Eukaryota</taxon>
        <taxon>Fungi</taxon>
        <taxon>Dikarya</taxon>
        <taxon>Ascomycota</taxon>
        <taxon>Pezizomycotina</taxon>
        <taxon>Sordariomycetes</taxon>
        <taxon>Hypocreomycetidae</taxon>
        <taxon>Hypocreales</taxon>
        <taxon>Ophiocordycipitaceae</taxon>
        <taxon>Hirsutella</taxon>
    </lineage>
</organism>
<dbReference type="SUPFAM" id="SSF48264">
    <property type="entry name" value="Cytochrome P450"/>
    <property type="match status" value="1"/>
</dbReference>
<name>A0A0F8A3M0_9HYPO</name>
<evidence type="ECO:0000256" key="7">
    <source>
        <dbReference type="PIRSR" id="PIRSR602403-1"/>
    </source>
</evidence>
<evidence type="ECO:0000313" key="11">
    <source>
        <dbReference type="Proteomes" id="UP000054481"/>
    </source>
</evidence>
<feature type="transmembrane region" description="Helical" evidence="9">
    <location>
        <begin position="12"/>
        <end position="31"/>
    </location>
</feature>
<reference evidence="10 11" key="1">
    <citation type="journal article" date="2014" name="Genome Biol. Evol.">
        <title>Comparative genomics and transcriptomics analyses reveal divergent lifestyle features of nematode endoparasitic fungus Hirsutella minnesotensis.</title>
        <authorList>
            <person name="Lai Y."/>
            <person name="Liu K."/>
            <person name="Zhang X."/>
            <person name="Zhang X."/>
            <person name="Li K."/>
            <person name="Wang N."/>
            <person name="Shu C."/>
            <person name="Wu Y."/>
            <person name="Wang C."/>
            <person name="Bushley K.E."/>
            <person name="Xiang M."/>
            <person name="Liu X."/>
        </authorList>
    </citation>
    <scope>NUCLEOTIDE SEQUENCE [LARGE SCALE GENOMIC DNA]</scope>
    <source>
        <strain evidence="10 11">3608</strain>
    </source>
</reference>
<gene>
    <name evidence="10" type="ORF">HIM_08519</name>
</gene>